<name>A0A401TMQ3_CHIPU</name>
<dbReference type="AlphaFoldDB" id="A0A401TMQ3"/>
<proteinExistence type="predicted"/>
<feature type="non-terminal residue" evidence="2">
    <location>
        <position position="81"/>
    </location>
</feature>
<dbReference type="EMBL" id="BEZZ01116116">
    <property type="protein sequence ID" value="GCC43914.1"/>
    <property type="molecule type" value="Genomic_DNA"/>
</dbReference>
<keyword evidence="3" id="KW-1185">Reference proteome</keyword>
<reference evidence="2 3" key="1">
    <citation type="journal article" date="2018" name="Nat. Ecol. Evol.">
        <title>Shark genomes provide insights into elasmobranch evolution and the origin of vertebrates.</title>
        <authorList>
            <person name="Hara Y"/>
            <person name="Yamaguchi K"/>
            <person name="Onimaru K"/>
            <person name="Kadota M"/>
            <person name="Koyanagi M"/>
            <person name="Keeley SD"/>
            <person name="Tatsumi K"/>
            <person name="Tanaka K"/>
            <person name="Motone F"/>
            <person name="Kageyama Y"/>
            <person name="Nozu R"/>
            <person name="Adachi N"/>
            <person name="Nishimura O"/>
            <person name="Nakagawa R"/>
            <person name="Tanegashima C"/>
            <person name="Kiyatake I"/>
            <person name="Matsumoto R"/>
            <person name="Murakumo K"/>
            <person name="Nishida K"/>
            <person name="Terakita A"/>
            <person name="Kuratani S"/>
            <person name="Sato K"/>
            <person name="Hyodo S Kuraku.S."/>
        </authorList>
    </citation>
    <scope>NUCLEOTIDE SEQUENCE [LARGE SCALE GENOMIC DNA]</scope>
</reference>
<keyword evidence="1" id="KW-0732">Signal</keyword>
<gene>
    <name evidence="2" type="ORF">chiPu_0027857</name>
</gene>
<evidence type="ECO:0000313" key="3">
    <source>
        <dbReference type="Proteomes" id="UP000287033"/>
    </source>
</evidence>
<evidence type="ECO:0000256" key="1">
    <source>
        <dbReference type="SAM" id="SignalP"/>
    </source>
</evidence>
<feature type="signal peptide" evidence="1">
    <location>
        <begin position="1"/>
        <end position="28"/>
    </location>
</feature>
<feature type="chain" id="PRO_5019224997" evidence="1">
    <location>
        <begin position="29"/>
        <end position="81"/>
    </location>
</feature>
<sequence>MDSCLRFGPLGRSLLLLFLAVAVAVAQGQPLPEAPAPPEAACVRGVKPIAVYGSPAGGGGLEAVVEDDEAEESDTSGEDQL</sequence>
<evidence type="ECO:0000313" key="2">
    <source>
        <dbReference type="EMBL" id="GCC43914.1"/>
    </source>
</evidence>
<dbReference type="Proteomes" id="UP000287033">
    <property type="component" value="Unassembled WGS sequence"/>
</dbReference>
<comment type="caution">
    <text evidence="2">The sequence shown here is derived from an EMBL/GenBank/DDBJ whole genome shotgun (WGS) entry which is preliminary data.</text>
</comment>
<protein>
    <submittedName>
        <fullName evidence="2">Uncharacterized protein</fullName>
    </submittedName>
</protein>
<accession>A0A401TMQ3</accession>
<organism evidence="2 3">
    <name type="scientific">Chiloscyllium punctatum</name>
    <name type="common">Brownbanded bambooshark</name>
    <name type="synonym">Hemiscyllium punctatum</name>
    <dbReference type="NCBI Taxonomy" id="137246"/>
    <lineage>
        <taxon>Eukaryota</taxon>
        <taxon>Metazoa</taxon>
        <taxon>Chordata</taxon>
        <taxon>Craniata</taxon>
        <taxon>Vertebrata</taxon>
        <taxon>Chondrichthyes</taxon>
        <taxon>Elasmobranchii</taxon>
        <taxon>Galeomorphii</taxon>
        <taxon>Galeoidea</taxon>
        <taxon>Orectolobiformes</taxon>
        <taxon>Hemiscylliidae</taxon>
        <taxon>Chiloscyllium</taxon>
    </lineage>
</organism>